<comment type="similarity">
    <text evidence="5 12">In the C-terminal section; belongs to the HTP reductase family.</text>
</comment>
<dbReference type="PROSITE" id="PS00903">
    <property type="entry name" value="CYT_DCMP_DEAMINASES_1"/>
    <property type="match status" value="1"/>
</dbReference>
<dbReference type="PANTHER" id="PTHR38011">
    <property type="entry name" value="DIHYDROFOLATE REDUCTASE FAMILY PROTEIN (AFU_ORTHOLOGUE AFUA_8G06820)"/>
    <property type="match status" value="1"/>
</dbReference>
<feature type="active site" description="Proton donor" evidence="13">
    <location>
        <position position="46"/>
    </location>
</feature>
<evidence type="ECO:0000256" key="2">
    <source>
        <dbReference type="ARBA" id="ARBA00004882"/>
    </source>
</evidence>
<dbReference type="GO" id="GO:0050661">
    <property type="term" value="F:NADP binding"/>
    <property type="evidence" value="ECO:0007669"/>
    <property type="project" value="InterPro"/>
</dbReference>
<evidence type="ECO:0000313" key="18">
    <source>
        <dbReference type="Proteomes" id="UP000249799"/>
    </source>
</evidence>
<dbReference type="Gene3D" id="3.40.430.10">
    <property type="entry name" value="Dihydrofolate Reductase, subunit A"/>
    <property type="match status" value="1"/>
</dbReference>
<feature type="binding site" evidence="14">
    <location>
        <position position="162"/>
    </location>
    <ligand>
        <name>substrate</name>
    </ligand>
</feature>
<comment type="function">
    <text evidence="1 12">Converts 2,5-diamino-6-(ribosylamino)-4(3h)-pyrimidinone 5'-phosphate into 5-amino-6-(ribosylamino)-2,4(1h,3h)-pyrimidinedione 5'-phosphate.</text>
</comment>
<evidence type="ECO:0000256" key="5">
    <source>
        <dbReference type="ARBA" id="ARBA00007417"/>
    </source>
</evidence>
<keyword evidence="6 12" id="KW-0686">Riboflavin biosynthesis</keyword>
<dbReference type="NCBIfam" id="TIGR00227">
    <property type="entry name" value="ribD_Cterm"/>
    <property type="match status" value="1"/>
</dbReference>
<dbReference type="EMBL" id="CP030032">
    <property type="protein sequence ID" value="AWV91377.1"/>
    <property type="molecule type" value="Genomic_DNA"/>
</dbReference>
<gene>
    <name evidence="17" type="primary">ribD</name>
    <name evidence="17" type="ORF">DN745_07010</name>
</gene>
<sequence length="368" mass="39294">MAEALREAARASGRTHPNPLVGCVLVRDGEIVSRGYHRRAGTAHAEVAALQALDGSAEGCDAYINLEPCCHVGRTGPCTGALIEAGIARVFVGTLDPDPRVSGQGVEILRKAGIEVFCGVLEAESRRLNRAYFKRITTGFPWVTVKYAMTLDGKIASKTGDSAWISSEASRERVHQLRDTHDAILVGTKTLIHDNPRLNCRVEGGRDPLRVVLDTRLEAPLESTVFDPDYSSATTLVAVGPGAPGAKREALEARGVEVVEVAVDANGHLEFSELFAELSRRGIMSILIEGGSQVLGSLFDQQWVDEVYAFVCPKIVGGAQAHTAVAGEGVSGMRDAMALESLEIEVIDGHDVLIRGEVPADKRAHVGT</sequence>
<dbReference type="AlphaFoldDB" id="A0A2Z4FQW1"/>
<feature type="domain" description="CMP/dCMP-type deaminase" evidence="16">
    <location>
        <begin position="1"/>
        <end position="117"/>
    </location>
</feature>
<comment type="pathway">
    <text evidence="2 12">Cofactor biosynthesis; riboflavin biosynthesis; 5-amino-6-(D-ribitylamino)uracil from GTP: step 2/4.</text>
</comment>
<dbReference type="Pfam" id="PF00383">
    <property type="entry name" value="dCMP_cyt_deam_1"/>
    <property type="match status" value="1"/>
</dbReference>
<evidence type="ECO:0000256" key="10">
    <source>
        <dbReference type="ARBA" id="ARBA00023002"/>
    </source>
</evidence>
<keyword evidence="11" id="KW-0511">Multifunctional enzyme</keyword>
<feature type="binding site" evidence="14">
    <location>
        <position position="194"/>
    </location>
    <ligand>
        <name>NADP(+)</name>
        <dbReference type="ChEBI" id="CHEBI:58349"/>
    </ligand>
</feature>
<dbReference type="InterPro" id="IPR016193">
    <property type="entry name" value="Cytidine_deaminase-like"/>
</dbReference>
<dbReference type="GO" id="GO:0008703">
    <property type="term" value="F:5-amino-6-(5-phosphoribosylamino)uracil reductase activity"/>
    <property type="evidence" value="ECO:0007669"/>
    <property type="project" value="UniProtKB-EC"/>
</dbReference>
<comment type="pathway">
    <text evidence="3 12">Cofactor biosynthesis; riboflavin biosynthesis; 5-amino-6-(D-ribitylamino)uracil from GTP: step 3/4.</text>
</comment>
<dbReference type="SUPFAM" id="SSF53927">
    <property type="entry name" value="Cytidine deaminase-like"/>
    <property type="match status" value="1"/>
</dbReference>
<keyword evidence="8 12" id="KW-0862">Zinc</keyword>
<reference evidence="17 18" key="1">
    <citation type="submission" date="2018-06" db="EMBL/GenBank/DDBJ databases">
        <title>Lujinxingia sediminis gen. nov. sp. nov., a new facultative anaerobic member of the class Deltaproteobacteria, and proposal of Lujinxingaceae fam. nov.</title>
        <authorList>
            <person name="Guo L.-Y."/>
            <person name="Li C.-M."/>
            <person name="Wang S."/>
            <person name="Du Z.-J."/>
        </authorList>
    </citation>
    <scope>NUCLEOTIDE SEQUENCE [LARGE SCALE GENOMIC DNA]</scope>
    <source>
        <strain evidence="17 18">FA350</strain>
    </source>
</reference>
<dbReference type="KEGG" id="bsed:DN745_07010"/>
<evidence type="ECO:0000256" key="1">
    <source>
        <dbReference type="ARBA" id="ARBA00002151"/>
    </source>
</evidence>
<dbReference type="PROSITE" id="PS51747">
    <property type="entry name" value="CYT_DCMP_DEAMINASES_2"/>
    <property type="match status" value="1"/>
</dbReference>
<evidence type="ECO:0000256" key="7">
    <source>
        <dbReference type="ARBA" id="ARBA00022723"/>
    </source>
</evidence>
<dbReference type="GO" id="GO:0009231">
    <property type="term" value="P:riboflavin biosynthetic process"/>
    <property type="evidence" value="ECO:0007669"/>
    <property type="project" value="UniProtKB-UniPathway"/>
</dbReference>
<feature type="binding site" evidence="14">
    <location>
        <position position="198"/>
    </location>
    <ligand>
        <name>substrate</name>
    </ligand>
</feature>
<evidence type="ECO:0000256" key="13">
    <source>
        <dbReference type="PIRSR" id="PIRSR006769-1"/>
    </source>
</evidence>
<dbReference type="NCBIfam" id="TIGR00326">
    <property type="entry name" value="eubact_ribD"/>
    <property type="match status" value="1"/>
</dbReference>
<evidence type="ECO:0000256" key="8">
    <source>
        <dbReference type="ARBA" id="ARBA00022833"/>
    </source>
</evidence>
<dbReference type="EC" id="1.1.1.193" evidence="12"/>
<dbReference type="Gene3D" id="3.40.140.10">
    <property type="entry name" value="Cytidine Deaminase, domain 2"/>
    <property type="match status" value="1"/>
</dbReference>
<dbReference type="CDD" id="cd01284">
    <property type="entry name" value="Riboflavin_deaminase-reductase"/>
    <property type="match status" value="1"/>
</dbReference>
<accession>A0A2Z4FQW1</accession>
<feature type="binding site" evidence="15">
    <location>
        <position position="69"/>
    </location>
    <ligand>
        <name>Zn(2+)</name>
        <dbReference type="ChEBI" id="CHEBI:29105"/>
        <note>catalytic</note>
    </ligand>
</feature>
<dbReference type="OrthoDB" id="9800865at2"/>
<feature type="binding site" evidence="14">
    <location>
        <position position="201"/>
    </location>
    <ligand>
        <name>substrate</name>
    </ligand>
</feature>
<feature type="binding site" evidence="14">
    <location>
        <position position="148"/>
    </location>
    <ligand>
        <name>NADP(+)</name>
        <dbReference type="ChEBI" id="CHEBI:58349"/>
    </ligand>
</feature>
<comment type="similarity">
    <text evidence="4 12">In the N-terminal section; belongs to the cytidine and deoxycytidylate deaminase family.</text>
</comment>
<evidence type="ECO:0000256" key="11">
    <source>
        <dbReference type="ARBA" id="ARBA00023268"/>
    </source>
</evidence>
<evidence type="ECO:0000259" key="16">
    <source>
        <dbReference type="PROSITE" id="PS51747"/>
    </source>
</evidence>
<organism evidence="17 18">
    <name type="scientific">Bradymonas sediminis</name>
    <dbReference type="NCBI Taxonomy" id="1548548"/>
    <lineage>
        <taxon>Bacteria</taxon>
        <taxon>Deltaproteobacteria</taxon>
        <taxon>Bradymonadales</taxon>
        <taxon>Bradymonadaceae</taxon>
        <taxon>Bradymonas</taxon>
    </lineage>
</organism>
<feature type="binding site" evidence="14">
    <location>
        <position position="190"/>
    </location>
    <ligand>
        <name>NADP(+)</name>
        <dbReference type="ChEBI" id="CHEBI:58349"/>
    </ligand>
</feature>
<feature type="binding site" evidence="15">
    <location>
        <position position="44"/>
    </location>
    <ligand>
        <name>Zn(2+)</name>
        <dbReference type="ChEBI" id="CHEBI:29105"/>
        <note>catalytic</note>
    </ligand>
</feature>
<dbReference type="InterPro" id="IPR002125">
    <property type="entry name" value="CMP_dCMP_dom"/>
</dbReference>
<keyword evidence="12 17" id="KW-0378">Hydrolase</keyword>
<feature type="binding site" evidence="14">
    <location>
        <position position="215"/>
    </location>
    <ligand>
        <name>NADP(+)</name>
        <dbReference type="ChEBI" id="CHEBI:58349"/>
    </ligand>
</feature>
<proteinExistence type="inferred from homology"/>
<evidence type="ECO:0000256" key="6">
    <source>
        <dbReference type="ARBA" id="ARBA00022619"/>
    </source>
</evidence>
<feature type="binding site" evidence="14">
    <location>
        <position position="289"/>
    </location>
    <ligand>
        <name>substrate</name>
    </ligand>
</feature>
<feature type="binding site" evidence="14">
    <location>
        <begin position="291"/>
        <end position="297"/>
    </location>
    <ligand>
        <name>NADP(+)</name>
        <dbReference type="ChEBI" id="CHEBI:58349"/>
    </ligand>
</feature>
<evidence type="ECO:0000256" key="3">
    <source>
        <dbReference type="ARBA" id="ARBA00004910"/>
    </source>
</evidence>
<dbReference type="SUPFAM" id="SSF53597">
    <property type="entry name" value="Dihydrofolate reductase-like"/>
    <property type="match status" value="1"/>
</dbReference>
<comment type="cofactor">
    <cofactor evidence="12 15">
        <name>Zn(2+)</name>
        <dbReference type="ChEBI" id="CHEBI:29105"/>
    </cofactor>
    <text evidence="12 15">Binds 1 zinc ion.</text>
</comment>
<feature type="binding site" evidence="14">
    <location>
        <position position="178"/>
    </location>
    <ligand>
        <name>substrate</name>
    </ligand>
</feature>
<dbReference type="UniPathway" id="UPA00275">
    <property type="reaction ID" value="UER00401"/>
</dbReference>
<dbReference type="InterPro" id="IPR011549">
    <property type="entry name" value="RibD_C"/>
</dbReference>
<evidence type="ECO:0000313" key="17">
    <source>
        <dbReference type="EMBL" id="AWV91377.1"/>
    </source>
</evidence>
<dbReference type="InterPro" id="IPR016192">
    <property type="entry name" value="APOBEC/CMP_deaminase_Zn-bd"/>
</dbReference>
<evidence type="ECO:0000256" key="15">
    <source>
        <dbReference type="PIRSR" id="PIRSR006769-3"/>
    </source>
</evidence>
<dbReference type="PIRSF" id="PIRSF006769">
    <property type="entry name" value="RibD"/>
    <property type="match status" value="1"/>
</dbReference>
<dbReference type="Proteomes" id="UP000249799">
    <property type="component" value="Chromosome"/>
</dbReference>
<dbReference type="Pfam" id="PF01872">
    <property type="entry name" value="RibD_C"/>
    <property type="match status" value="1"/>
</dbReference>
<comment type="catalytic activity">
    <reaction evidence="12">
        <text>2,5-diamino-6-hydroxy-4-(5-phosphoribosylamino)-pyrimidine + H2O + H(+) = 5-amino-6-(5-phospho-D-ribosylamino)uracil + NH4(+)</text>
        <dbReference type="Rhea" id="RHEA:21868"/>
        <dbReference type="ChEBI" id="CHEBI:15377"/>
        <dbReference type="ChEBI" id="CHEBI:15378"/>
        <dbReference type="ChEBI" id="CHEBI:28938"/>
        <dbReference type="ChEBI" id="CHEBI:58453"/>
        <dbReference type="ChEBI" id="CHEBI:58614"/>
        <dbReference type="EC" id="3.5.4.26"/>
    </reaction>
</comment>
<evidence type="ECO:0000256" key="9">
    <source>
        <dbReference type="ARBA" id="ARBA00022857"/>
    </source>
</evidence>
<evidence type="ECO:0000256" key="12">
    <source>
        <dbReference type="PIRNR" id="PIRNR006769"/>
    </source>
</evidence>
<name>A0A2Z4FQW1_9DELT</name>
<keyword evidence="7 12" id="KW-0479">Metal-binding</keyword>
<dbReference type="InterPro" id="IPR004794">
    <property type="entry name" value="Eubact_RibD"/>
</dbReference>
<dbReference type="InterPro" id="IPR002734">
    <property type="entry name" value="RibDG_C"/>
</dbReference>
<keyword evidence="10 12" id="KW-0560">Oxidoreductase</keyword>
<evidence type="ECO:0000256" key="4">
    <source>
        <dbReference type="ARBA" id="ARBA00005259"/>
    </source>
</evidence>
<feature type="binding site" evidence="15">
    <location>
        <position position="78"/>
    </location>
    <ligand>
        <name>Zn(2+)</name>
        <dbReference type="ChEBI" id="CHEBI:29105"/>
        <note>catalytic</note>
    </ligand>
</feature>
<evidence type="ECO:0000256" key="14">
    <source>
        <dbReference type="PIRSR" id="PIRSR006769-2"/>
    </source>
</evidence>
<keyword evidence="18" id="KW-1185">Reference proteome</keyword>
<dbReference type="InterPro" id="IPR050765">
    <property type="entry name" value="Riboflavin_Biosynth_HTPR"/>
</dbReference>
<comment type="catalytic activity">
    <reaction evidence="12">
        <text>5-amino-6-(5-phospho-D-ribitylamino)uracil + NADP(+) = 5-amino-6-(5-phospho-D-ribosylamino)uracil + NADPH + H(+)</text>
        <dbReference type="Rhea" id="RHEA:17845"/>
        <dbReference type="ChEBI" id="CHEBI:15378"/>
        <dbReference type="ChEBI" id="CHEBI:57783"/>
        <dbReference type="ChEBI" id="CHEBI:58349"/>
        <dbReference type="ChEBI" id="CHEBI:58421"/>
        <dbReference type="ChEBI" id="CHEBI:58453"/>
        <dbReference type="EC" id="1.1.1.193"/>
    </reaction>
</comment>
<dbReference type="GO" id="GO:0008270">
    <property type="term" value="F:zinc ion binding"/>
    <property type="evidence" value="ECO:0007669"/>
    <property type="project" value="InterPro"/>
</dbReference>
<keyword evidence="9 12" id="KW-0521">NADP</keyword>
<dbReference type="InterPro" id="IPR024072">
    <property type="entry name" value="DHFR-like_dom_sf"/>
</dbReference>
<feature type="binding site" evidence="14">
    <location>
        <position position="164"/>
    </location>
    <ligand>
        <name>NADP(+)</name>
        <dbReference type="ChEBI" id="CHEBI:58349"/>
    </ligand>
</feature>
<dbReference type="GO" id="GO:0008835">
    <property type="term" value="F:diaminohydroxyphosphoribosylaminopyrimidine deaminase activity"/>
    <property type="evidence" value="ECO:0007669"/>
    <property type="project" value="UniProtKB-EC"/>
</dbReference>
<dbReference type="PANTHER" id="PTHR38011:SF7">
    <property type="entry name" value="2,5-DIAMINO-6-RIBOSYLAMINO-4(3H)-PYRIMIDINONE 5'-PHOSPHATE REDUCTASE"/>
    <property type="match status" value="1"/>
</dbReference>
<dbReference type="EC" id="3.5.4.26" evidence="12"/>
<protein>
    <recommendedName>
        <fullName evidence="12">Riboflavin biosynthesis protein RibD</fullName>
    </recommendedName>
    <domain>
        <recommendedName>
            <fullName evidence="12">Diaminohydroxyphosphoribosylaminopyrimidine deaminase</fullName>
            <shortName evidence="12">DRAP deaminase</shortName>
            <ecNumber evidence="12">3.5.4.26</ecNumber>
        </recommendedName>
        <alternativeName>
            <fullName evidence="12">Riboflavin-specific deaminase</fullName>
        </alternativeName>
    </domain>
    <domain>
        <recommendedName>
            <fullName evidence="12">5-amino-6-(5-phosphoribosylamino)uracil reductase</fullName>
            <ecNumber evidence="12">1.1.1.193</ecNumber>
        </recommendedName>
        <alternativeName>
            <fullName evidence="12">HTP reductase</fullName>
        </alternativeName>
    </domain>
</protein>